<dbReference type="AlphaFoldDB" id="A0A8S9XQA3"/>
<comment type="caution">
    <text evidence="2">The sequence shown here is derived from an EMBL/GenBank/DDBJ whole genome shotgun (WGS) entry which is preliminary data.</text>
</comment>
<keyword evidence="1" id="KW-0812">Transmembrane</keyword>
<keyword evidence="3" id="KW-1185">Reference proteome</keyword>
<evidence type="ECO:0000313" key="3">
    <source>
        <dbReference type="Proteomes" id="UP000466442"/>
    </source>
</evidence>
<evidence type="ECO:0000256" key="1">
    <source>
        <dbReference type="SAM" id="Phobius"/>
    </source>
</evidence>
<keyword evidence="1" id="KW-1133">Transmembrane helix</keyword>
<sequence>MYQREITVKICRVFSWSSTSRGLWSCLLLVGGSTGSGSGFIGLKALPRLLRSDGGGNEVDGAFSDFSENDTSEVFFNLM</sequence>
<gene>
    <name evidence="2" type="ORF">GE061_013915</name>
</gene>
<proteinExistence type="predicted"/>
<dbReference type="EMBL" id="WIXP02000005">
    <property type="protein sequence ID" value="KAF6210804.1"/>
    <property type="molecule type" value="Genomic_DNA"/>
</dbReference>
<dbReference type="Proteomes" id="UP000466442">
    <property type="component" value="Linkage Group LG5"/>
</dbReference>
<feature type="transmembrane region" description="Helical" evidence="1">
    <location>
        <begin position="22"/>
        <end position="43"/>
    </location>
</feature>
<organism evidence="2 3">
    <name type="scientific">Apolygus lucorum</name>
    <name type="common">Small green plant bug</name>
    <name type="synonym">Lygocoris lucorum</name>
    <dbReference type="NCBI Taxonomy" id="248454"/>
    <lineage>
        <taxon>Eukaryota</taxon>
        <taxon>Metazoa</taxon>
        <taxon>Ecdysozoa</taxon>
        <taxon>Arthropoda</taxon>
        <taxon>Hexapoda</taxon>
        <taxon>Insecta</taxon>
        <taxon>Pterygota</taxon>
        <taxon>Neoptera</taxon>
        <taxon>Paraneoptera</taxon>
        <taxon>Hemiptera</taxon>
        <taxon>Heteroptera</taxon>
        <taxon>Panheteroptera</taxon>
        <taxon>Cimicomorpha</taxon>
        <taxon>Miridae</taxon>
        <taxon>Mirini</taxon>
        <taxon>Apolygus</taxon>
    </lineage>
</organism>
<keyword evidence="1" id="KW-0472">Membrane</keyword>
<name>A0A8S9XQA3_APOLU</name>
<reference evidence="2" key="1">
    <citation type="journal article" date="2021" name="Mol. Ecol. Resour.">
        <title>Apolygus lucorum genome provides insights into omnivorousness and mesophyll feeding.</title>
        <authorList>
            <person name="Liu Y."/>
            <person name="Liu H."/>
            <person name="Wang H."/>
            <person name="Huang T."/>
            <person name="Liu B."/>
            <person name="Yang B."/>
            <person name="Yin L."/>
            <person name="Li B."/>
            <person name="Zhang Y."/>
            <person name="Zhang S."/>
            <person name="Jiang F."/>
            <person name="Zhang X."/>
            <person name="Ren Y."/>
            <person name="Wang B."/>
            <person name="Wang S."/>
            <person name="Lu Y."/>
            <person name="Wu K."/>
            <person name="Fan W."/>
            <person name="Wang G."/>
        </authorList>
    </citation>
    <scope>NUCLEOTIDE SEQUENCE</scope>
    <source>
        <strain evidence="2">12Hb</strain>
    </source>
</reference>
<evidence type="ECO:0000313" key="2">
    <source>
        <dbReference type="EMBL" id="KAF6210804.1"/>
    </source>
</evidence>
<protein>
    <submittedName>
        <fullName evidence="2">Uncharacterized protein</fullName>
    </submittedName>
</protein>
<accession>A0A8S9XQA3</accession>